<comment type="caution">
    <text evidence="2">The sequence shown here is derived from an EMBL/GenBank/DDBJ whole genome shotgun (WGS) entry which is preliminary data.</text>
</comment>
<dbReference type="EMBL" id="JBHSOA010000042">
    <property type="protein sequence ID" value="MFC5853877.1"/>
    <property type="molecule type" value="Genomic_DNA"/>
</dbReference>
<sequence length="45" mass="4896">MATDTLPTGPSGEILKREITAPAGRAPPDVPQQEHSFRRARLIRG</sequence>
<evidence type="ECO:0000256" key="1">
    <source>
        <dbReference type="SAM" id="MobiDB-lite"/>
    </source>
</evidence>
<organism evidence="2 3">
    <name type="scientific">Streptomyces chlorus</name>
    <dbReference type="NCBI Taxonomy" id="887452"/>
    <lineage>
        <taxon>Bacteria</taxon>
        <taxon>Bacillati</taxon>
        <taxon>Actinomycetota</taxon>
        <taxon>Actinomycetes</taxon>
        <taxon>Kitasatosporales</taxon>
        <taxon>Streptomycetaceae</taxon>
        <taxon>Streptomyces</taxon>
    </lineage>
</organism>
<proteinExistence type="predicted"/>
<dbReference type="Proteomes" id="UP001596180">
    <property type="component" value="Unassembled WGS sequence"/>
</dbReference>
<gene>
    <name evidence="2" type="ORF">ACFPZI_19330</name>
</gene>
<dbReference type="RefSeq" id="WP_381364535.1">
    <property type="nucleotide sequence ID" value="NZ_JBHSOA010000042.1"/>
</dbReference>
<protein>
    <submittedName>
        <fullName evidence="2">Uncharacterized protein</fullName>
    </submittedName>
</protein>
<keyword evidence="3" id="KW-1185">Reference proteome</keyword>
<name>A0ABW1E0C5_9ACTN</name>
<reference evidence="3" key="1">
    <citation type="journal article" date="2019" name="Int. J. Syst. Evol. Microbiol.">
        <title>The Global Catalogue of Microorganisms (GCM) 10K type strain sequencing project: providing services to taxonomists for standard genome sequencing and annotation.</title>
        <authorList>
            <consortium name="The Broad Institute Genomics Platform"/>
            <consortium name="The Broad Institute Genome Sequencing Center for Infectious Disease"/>
            <person name="Wu L."/>
            <person name="Ma J."/>
        </authorList>
    </citation>
    <scope>NUCLEOTIDE SEQUENCE [LARGE SCALE GENOMIC DNA]</scope>
    <source>
        <strain evidence="3">JCM 10411</strain>
    </source>
</reference>
<evidence type="ECO:0000313" key="2">
    <source>
        <dbReference type="EMBL" id="MFC5853877.1"/>
    </source>
</evidence>
<evidence type="ECO:0000313" key="3">
    <source>
        <dbReference type="Proteomes" id="UP001596180"/>
    </source>
</evidence>
<accession>A0ABW1E0C5</accession>
<feature type="region of interest" description="Disordered" evidence="1">
    <location>
        <begin position="19"/>
        <end position="45"/>
    </location>
</feature>